<dbReference type="InterPro" id="IPR002318">
    <property type="entry name" value="Ala-tRNA-lgiase_IIc"/>
</dbReference>
<proteinExistence type="inferred from homology"/>
<keyword evidence="3 10" id="KW-0436">Ligase</keyword>
<dbReference type="PRINTS" id="PR00980">
    <property type="entry name" value="TRNASYNTHALA"/>
</dbReference>
<evidence type="ECO:0000256" key="5">
    <source>
        <dbReference type="ARBA" id="ARBA00022840"/>
    </source>
</evidence>
<reference evidence="10" key="1">
    <citation type="submission" date="2013-08" db="EMBL/GenBank/DDBJ databases">
        <authorList>
            <person name="Mendez C."/>
            <person name="Richter M."/>
            <person name="Ferrer M."/>
            <person name="Sanchez J."/>
        </authorList>
    </citation>
    <scope>NUCLEOTIDE SEQUENCE</scope>
</reference>
<evidence type="ECO:0000256" key="7">
    <source>
        <dbReference type="ARBA" id="ARBA00022917"/>
    </source>
</evidence>
<dbReference type="GO" id="GO:0004813">
    <property type="term" value="F:alanine-tRNA ligase activity"/>
    <property type="evidence" value="ECO:0007669"/>
    <property type="project" value="UniProtKB-EC"/>
</dbReference>
<keyword evidence="4" id="KW-0547">Nucleotide-binding</keyword>
<comment type="caution">
    <text evidence="10">The sequence shown here is derived from an EMBL/GenBank/DDBJ whole genome shotgun (WGS) entry which is preliminary data.</text>
</comment>
<gene>
    <name evidence="10" type="ORF">B1B_07196</name>
</gene>
<dbReference type="EMBL" id="AUZY01004581">
    <property type="protein sequence ID" value="EQD62552.1"/>
    <property type="molecule type" value="Genomic_DNA"/>
</dbReference>
<dbReference type="GO" id="GO:0005829">
    <property type="term" value="C:cytosol"/>
    <property type="evidence" value="ECO:0007669"/>
    <property type="project" value="TreeGrafter"/>
</dbReference>
<dbReference type="GO" id="GO:0006419">
    <property type="term" value="P:alanyl-tRNA aminoacylation"/>
    <property type="evidence" value="ECO:0007669"/>
    <property type="project" value="InterPro"/>
</dbReference>
<dbReference type="GO" id="GO:0005524">
    <property type="term" value="F:ATP binding"/>
    <property type="evidence" value="ECO:0007669"/>
    <property type="project" value="UniProtKB-KW"/>
</dbReference>
<comment type="similarity">
    <text evidence="1">Belongs to the class-II aminoacyl-tRNA synthetase family.</text>
</comment>
<evidence type="ECO:0000256" key="1">
    <source>
        <dbReference type="ARBA" id="ARBA00008226"/>
    </source>
</evidence>
<dbReference type="Pfam" id="PF01411">
    <property type="entry name" value="tRNA-synt_2c"/>
    <property type="match status" value="1"/>
</dbReference>
<evidence type="ECO:0000256" key="6">
    <source>
        <dbReference type="ARBA" id="ARBA00022884"/>
    </source>
</evidence>
<dbReference type="InterPro" id="IPR018162">
    <property type="entry name" value="Ala-tRNA-ligase_IIc_anticod-bd"/>
</dbReference>
<dbReference type="InterPro" id="IPR018164">
    <property type="entry name" value="Ala-tRNA-synth_IIc_N"/>
</dbReference>
<keyword evidence="6" id="KW-0694">RNA-binding</keyword>
<dbReference type="InterPro" id="IPR050058">
    <property type="entry name" value="Ala-tRNA_ligase"/>
</dbReference>
<evidence type="ECO:0000256" key="3">
    <source>
        <dbReference type="ARBA" id="ARBA00022598"/>
    </source>
</evidence>
<dbReference type="InterPro" id="IPR018165">
    <property type="entry name" value="Ala-tRNA-synth_IIc_core"/>
</dbReference>
<dbReference type="GO" id="GO:0002161">
    <property type="term" value="F:aminoacyl-tRNA deacylase activity"/>
    <property type="evidence" value="ECO:0007669"/>
    <property type="project" value="TreeGrafter"/>
</dbReference>
<sequence>MRVIADHIRACTFLVIDGVLPSNEGRGYVLRRIIRRAVRHGYKLGIEAPFFYKLVAVLEREMGGVSGTRRWPSPGRAGARTRGERFAETLAKGMALLDEVIAGLSTGGAAGTGVVIPAKWSSSSTTRTASRPI</sequence>
<dbReference type="PANTHER" id="PTHR11777">
    <property type="entry name" value="ALANYL-TRNA SYNTHETASE"/>
    <property type="match status" value="1"/>
</dbReference>
<name>T1AYC2_9ZZZZ</name>
<accession>T1AYC2</accession>
<evidence type="ECO:0000256" key="2">
    <source>
        <dbReference type="ARBA" id="ARBA00022555"/>
    </source>
</evidence>
<keyword evidence="5" id="KW-0067">ATP-binding</keyword>
<dbReference type="PANTHER" id="PTHR11777:SF9">
    <property type="entry name" value="ALANINE--TRNA LIGASE, CYTOPLASMIC"/>
    <property type="match status" value="1"/>
</dbReference>
<dbReference type="GO" id="GO:0000049">
    <property type="term" value="F:tRNA binding"/>
    <property type="evidence" value="ECO:0007669"/>
    <property type="project" value="UniProtKB-KW"/>
</dbReference>
<reference evidence="10" key="2">
    <citation type="journal article" date="2014" name="ISME J.">
        <title>Microbial stratification in low pH oxic and suboxic macroscopic growths along an acid mine drainage.</title>
        <authorList>
            <person name="Mendez-Garcia C."/>
            <person name="Mesa V."/>
            <person name="Sprenger R.R."/>
            <person name="Richter M."/>
            <person name="Diez M.S."/>
            <person name="Solano J."/>
            <person name="Bargiela R."/>
            <person name="Golyshina O.V."/>
            <person name="Manteca A."/>
            <person name="Ramos J.L."/>
            <person name="Gallego J.R."/>
            <person name="Llorente I."/>
            <person name="Martins Dos Santos V.A."/>
            <person name="Jensen O.N."/>
            <person name="Pelaez A.I."/>
            <person name="Sanchez J."/>
            <person name="Ferrer M."/>
        </authorList>
    </citation>
    <scope>NUCLEOTIDE SEQUENCE</scope>
</reference>
<organism evidence="10">
    <name type="scientific">mine drainage metagenome</name>
    <dbReference type="NCBI Taxonomy" id="410659"/>
    <lineage>
        <taxon>unclassified sequences</taxon>
        <taxon>metagenomes</taxon>
        <taxon>ecological metagenomes</taxon>
    </lineage>
</organism>
<feature type="domain" description="Alanyl-transfer RNA synthetases family profile" evidence="9">
    <location>
        <begin position="1"/>
        <end position="119"/>
    </location>
</feature>
<evidence type="ECO:0000313" key="10">
    <source>
        <dbReference type="EMBL" id="EQD62552.1"/>
    </source>
</evidence>
<evidence type="ECO:0000259" key="9">
    <source>
        <dbReference type="PROSITE" id="PS50860"/>
    </source>
</evidence>
<keyword evidence="2" id="KW-0820">tRNA-binding</keyword>
<dbReference type="GO" id="GO:0045892">
    <property type="term" value="P:negative regulation of DNA-templated transcription"/>
    <property type="evidence" value="ECO:0007669"/>
    <property type="project" value="TreeGrafter"/>
</dbReference>
<evidence type="ECO:0000256" key="4">
    <source>
        <dbReference type="ARBA" id="ARBA00022741"/>
    </source>
</evidence>
<dbReference type="PROSITE" id="PS50860">
    <property type="entry name" value="AA_TRNA_LIGASE_II_ALA"/>
    <property type="match status" value="1"/>
</dbReference>
<protein>
    <submittedName>
        <fullName evidence="10">Protein containing Alanyl-tRNA synthetase, class IIc</fullName>
        <ecNumber evidence="10">6.1.1.7</ecNumber>
    </submittedName>
</protein>
<keyword evidence="8 10" id="KW-0030">Aminoacyl-tRNA synthetase</keyword>
<dbReference type="SUPFAM" id="SSF101353">
    <property type="entry name" value="Putative anticodon-binding domain of alanyl-tRNA synthetase (AlaRS)"/>
    <property type="match status" value="1"/>
</dbReference>
<dbReference type="AlphaFoldDB" id="T1AYC2"/>
<evidence type="ECO:0000256" key="8">
    <source>
        <dbReference type="ARBA" id="ARBA00023146"/>
    </source>
</evidence>
<dbReference type="EC" id="6.1.1.7" evidence="10"/>
<keyword evidence="7" id="KW-0648">Protein biosynthesis</keyword>